<feature type="compositionally biased region" description="Low complexity" evidence="7">
    <location>
        <begin position="536"/>
        <end position="547"/>
    </location>
</feature>
<feature type="region of interest" description="Disordered" evidence="7">
    <location>
        <begin position="289"/>
        <end position="369"/>
    </location>
</feature>
<feature type="compositionally biased region" description="Polar residues" evidence="7">
    <location>
        <begin position="480"/>
        <end position="489"/>
    </location>
</feature>
<feature type="transmembrane region" description="Helical" evidence="8">
    <location>
        <begin position="243"/>
        <end position="267"/>
    </location>
</feature>
<dbReference type="GO" id="GO:0016020">
    <property type="term" value="C:membrane"/>
    <property type="evidence" value="ECO:0007669"/>
    <property type="project" value="UniProtKB-SubCell"/>
</dbReference>
<keyword evidence="11" id="KW-1185">Reference proteome</keyword>
<evidence type="ECO:0000256" key="6">
    <source>
        <dbReference type="ARBA" id="ARBA00023136"/>
    </source>
</evidence>
<feature type="compositionally biased region" description="Basic and acidic residues" evidence="7">
    <location>
        <begin position="358"/>
        <end position="369"/>
    </location>
</feature>
<evidence type="ECO:0000313" key="10">
    <source>
        <dbReference type="EMBL" id="KAF2665935.1"/>
    </source>
</evidence>
<evidence type="ECO:0000256" key="3">
    <source>
        <dbReference type="ARBA" id="ARBA00022448"/>
    </source>
</evidence>
<gene>
    <name evidence="10" type="ORF">BT63DRAFT_44544</name>
</gene>
<feature type="compositionally biased region" description="Polar residues" evidence="7">
    <location>
        <begin position="561"/>
        <end position="573"/>
    </location>
</feature>
<keyword evidence="3" id="KW-0813">Transport</keyword>
<name>A0A6A6U0V8_9PEZI</name>
<protein>
    <recommendedName>
        <fullName evidence="9">Sodium/calcium exchanger membrane region domain-containing protein</fullName>
    </recommendedName>
</protein>
<evidence type="ECO:0000256" key="5">
    <source>
        <dbReference type="ARBA" id="ARBA00022989"/>
    </source>
</evidence>
<feature type="transmembrane region" description="Helical" evidence="8">
    <location>
        <begin position="186"/>
        <end position="207"/>
    </location>
</feature>
<feature type="compositionally biased region" description="Pro residues" evidence="7">
    <location>
        <begin position="493"/>
        <end position="506"/>
    </location>
</feature>
<feature type="compositionally biased region" description="Basic and acidic residues" evidence="7">
    <location>
        <begin position="548"/>
        <end position="559"/>
    </location>
</feature>
<proteinExistence type="inferred from homology"/>
<feature type="domain" description="Sodium/calcium exchanger membrane region" evidence="9">
    <location>
        <begin position="123"/>
        <end position="262"/>
    </location>
</feature>
<dbReference type="PANTHER" id="PTHR12266:SF0">
    <property type="entry name" value="MITOCHONDRIAL SODIUM_CALCIUM EXCHANGER PROTEIN"/>
    <property type="match status" value="1"/>
</dbReference>
<dbReference type="Pfam" id="PF01699">
    <property type="entry name" value="Na_Ca_ex"/>
    <property type="match status" value="2"/>
</dbReference>
<feature type="transmembrane region" description="Helical" evidence="8">
    <location>
        <begin position="147"/>
        <end position="166"/>
    </location>
</feature>
<feature type="transmembrane region" description="Helical" evidence="8">
    <location>
        <begin position="219"/>
        <end position="237"/>
    </location>
</feature>
<dbReference type="InterPro" id="IPR044880">
    <property type="entry name" value="NCX_ion-bd_dom_sf"/>
</dbReference>
<feature type="region of interest" description="Disordered" evidence="7">
    <location>
        <begin position="475"/>
        <end position="574"/>
    </location>
</feature>
<evidence type="ECO:0000256" key="4">
    <source>
        <dbReference type="ARBA" id="ARBA00022692"/>
    </source>
</evidence>
<evidence type="ECO:0000256" key="7">
    <source>
        <dbReference type="SAM" id="MobiDB-lite"/>
    </source>
</evidence>
<dbReference type="Gene3D" id="1.20.1420.30">
    <property type="entry name" value="NCX, central ion-binding region"/>
    <property type="match status" value="2"/>
</dbReference>
<keyword evidence="6 8" id="KW-0472">Membrane</keyword>
<dbReference type="Proteomes" id="UP000799302">
    <property type="component" value="Unassembled WGS sequence"/>
</dbReference>
<dbReference type="OrthoDB" id="407410at2759"/>
<comment type="similarity">
    <text evidence="2">Belongs to the Ca(2+):cation antiporter (CaCA) (TC 2.A.19) family.</text>
</comment>
<dbReference type="InterPro" id="IPR051359">
    <property type="entry name" value="CaCA_antiporter"/>
</dbReference>
<feature type="transmembrane region" description="Helical" evidence="8">
    <location>
        <begin position="848"/>
        <end position="867"/>
    </location>
</feature>
<evidence type="ECO:0000313" key="11">
    <source>
        <dbReference type="Proteomes" id="UP000799302"/>
    </source>
</evidence>
<accession>A0A6A6U0V8</accession>
<organism evidence="10 11">
    <name type="scientific">Microthyrium microscopicum</name>
    <dbReference type="NCBI Taxonomy" id="703497"/>
    <lineage>
        <taxon>Eukaryota</taxon>
        <taxon>Fungi</taxon>
        <taxon>Dikarya</taxon>
        <taxon>Ascomycota</taxon>
        <taxon>Pezizomycotina</taxon>
        <taxon>Dothideomycetes</taxon>
        <taxon>Dothideomycetes incertae sedis</taxon>
        <taxon>Microthyriales</taxon>
        <taxon>Microthyriaceae</taxon>
        <taxon>Microthyrium</taxon>
    </lineage>
</organism>
<feature type="region of interest" description="Disordered" evidence="7">
    <location>
        <begin position="419"/>
        <end position="446"/>
    </location>
</feature>
<dbReference type="InterPro" id="IPR004837">
    <property type="entry name" value="NaCa_Exmemb"/>
</dbReference>
<feature type="transmembrane region" description="Helical" evidence="8">
    <location>
        <begin position="971"/>
        <end position="993"/>
    </location>
</feature>
<dbReference type="EMBL" id="MU004239">
    <property type="protein sequence ID" value="KAF2665935.1"/>
    <property type="molecule type" value="Genomic_DNA"/>
</dbReference>
<feature type="transmembrane region" description="Helical" evidence="8">
    <location>
        <begin position="760"/>
        <end position="781"/>
    </location>
</feature>
<dbReference type="GO" id="GO:0008324">
    <property type="term" value="F:monoatomic cation transmembrane transporter activity"/>
    <property type="evidence" value="ECO:0007669"/>
    <property type="project" value="TreeGrafter"/>
</dbReference>
<reference evidence="10" key="1">
    <citation type="journal article" date="2020" name="Stud. Mycol.">
        <title>101 Dothideomycetes genomes: a test case for predicting lifestyles and emergence of pathogens.</title>
        <authorList>
            <person name="Haridas S."/>
            <person name="Albert R."/>
            <person name="Binder M."/>
            <person name="Bloem J."/>
            <person name="Labutti K."/>
            <person name="Salamov A."/>
            <person name="Andreopoulos B."/>
            <person name="Baker S."/>
            <person name="Barry K."/>
            <person name="Bills G."/>
            <person name="Bluhm B."/>
            <person name="Cannon C."/>
            <person name="Castanera R."/>
            <person name="Culley D."/>
            <person name="Daum C."/>
            <person name="Ezra D."/>
            <person name="Gonzalez J."/>
            <person name="Henrissat B."/>
            <person name="Kuo A."/>
            <person name="Liang C."/>
            <person name="Lipzen A."/>
            <person name="Lutzoni F."/>
            <person name="Magnuson J."/>
            <person name="Mondo S."/>
            <person name="Nolan M."/>
            <person name="Ohm R."/>
            <person name="Pangilinan J."/>
            <person name="Park H.-J."/>
            <person name="Ramirez L."/>
            <person name="Alfaro M."/>
            <person name="Sun H."/>
            <person name="Tritt A."/>
            <person name="Yoshinaga Y."/>
            <person name="Zwiers L.-H."/>
            <person name="Turgeon B."/>
            <person name="Goodwin S."/>
            <person name="Spatafora J."/>
            <person name="Crous P."/>
            <person name="Grigoriev I."/>
        </authorList>
    </citation>
    <scope>NUCLEOTIDE SEQUENCE</scope>
    <source>
        <strain evidence="10">CBS 115976</strain>
    </source>
</reference>
<feature type="transmembrane region" description="Helical" evidence="8">
    <location>
        <begin position="116"/>
        <end position="135"/>
    </location>
</feature>
<evidence type="ECO:0000256" key="2">
    <source>
        <dbReference type="ARBA" id="ARBA00008170"/>
    </source>
</evidence>
<feature type="transmembrane region" description="Helical" evidence="8">
    <location>
        <begin position="887"/>
        <end position="914"/>
    </location>
</feature>
<feature type="transmembrane region" description="Helical" evidence="8">
    <location>
        <begin position="934"/>
        <end position="959"/>
    </location>
</feature>
<dbReference type="PANTHER" id="PTHR12266">
    <property type="entry name" value="NA+/CA2+ K+ INDEPENDENT EXCHANGER"/>
    <property type="match status" value="1"/>
</dbReference>
<dbReference type="GO" id="GO:0006874">
    <property type="term" value="P:intracellular calcium ion homeostasis"/>
    <property type="evidence" value="ECO:0007669"/>
    <property type="project" value="TreeGrafter"/>
</dbReference>
<keyword evidence="4 8" id="KW-0812">Transmembrane</keyword>
<feature type="transmembrane region" description="Helical" evidence="8">
    <location>
        <begin position="788"/>
        <end position="811"/>
    </location>
</feature>
<comment type="subcellular location">
    <subcellularLocation>
        <location evidence="1">Membrane</location>
        <topology evidence="1">Multi-pass membrane protein</topology>
    </subcellularLocation>
</comment>
<sequence length="1001" mass="110381">MALLFLPQTNTFPRPAKPNARLQRLDRARRVFQRVILTALVVCLIAYTCSFFVAHRSRPIRLNKRNDVFIKDEECQLVHNAIDQCAFVIKNCDDEEPGYIHYLQLYYCTLPKVKPLAFIVIISWLGLLFSTIGLAASDFFCVNLGSLATMAGMSENFAGVTLLALGNGSPDVFSTFAAMYNNSGSLAIGELVGAAGFITAVIAGSMAFIRPFKVPRKTFLRDVIFFIIAASFTLVFLADGKLQLWECIVMVSLYIIYVGIVVFWHWYFKKKRTRRLTELAARSQHSYPGTGAAEFGGEYRDEDEDRDPRDRLSTRTGNEDFEALEHGANEHEDEDEEEDRMERVRGHLSSQMRLRRPRAGDRRSTHDPIRPSLLGALEFRSVLSGLHRVGNLQVYPMNNRRYSEDPTLVMFQDQRSTISEPNQVEFESAATKRPSIQRTASGNRTRAVSAIEPGVFGDSNLPSVPRIDLQAPVDEEPVQDQPSDSYFDNTSHKPPPSPTISISPPPSERRVPAPDGQQARRSPSPKGLAPPGPIGSRSSHQPSTTSSLKDRGVEPHKLDTSVGSHSSQVSQFPVYTDESFPASPMSMGSETPFRLPSPVVPSSPAVGVGAPSRRPLTWWPYWLLPKPEELIETLFPTLQKWNDKGFLGRIFGILSAPSVFCLTITLPVVEIAKDDEVADTIPDISRAPTVSSTQILPHIEGIEQQPPVQVLAEEAGLHGPPAVVAPPSGSRTSLPDNNHLINSPEQLPSLGTDDEGWNRWLVILQVFTAPLFCTVIIWANVDYGNLSLLLYYVLVSLVISLIFLTFVLFTSNPDYPPMWYGLLCVLGFAVSIGWISTIAGEVVGVLKALGIIFNISDAILGLTVFAVGNSLGDLVADVTMAKLGYSVMALSACFGGPMLNILLGIGLSGAYMTISQGQQRKKKHPGKKFKVKPYIIEVDRTLMISGIALLVTLVGLLIVVPLRRWRMDRVVGWFLIGLWIVTTIGNLGTELWLGQGTWAGP</sequence>
<evidence type="ECO:0000256" key="8">
    <source>
        <dbReference type="SAM" id="Phobius"/>
    </source>
</evidence>
<keyword evidence="5 8" id="KW-1133">Transmembrane helix</keyword>
<feature type="domain" description="Sodium/calcium exchanger membrane region" evidence="9">
    <location>
        <begin position="825"/>
        <end position="984"/>
    </location>
</feature>
<evidence type="ECO:0000256" key="1">
    <source>
        <dbReference type="ARBA" id="ARBA00004141"/>
    </source>
</evidence>
<feature type="compositionally biased region" description="Polar residues" evidence="7">
    <location>
        <begin position="434"/>
        <end position="446"/>
    </location>
</feature>
<dbReference type="AlphaFoldDB" id="A0A6A6U0V8"/>
<evidence type="ECO:0000259" key="9">
    <source>
        <dbReference type="Pfam" id="PF01699"/>
    </source>
</evidence>
<feature type="transmembrane region" description="Helical" evidence="8">
    <location>
        <begin position="817"/>
        <end position="836"/>
    </location>
</feature>
<feature type="transmembrane region" description="Helical" evidence="8">
    <location>
        <begin position="31"/>
        <end position="54"/>
    </location>
</feature>